<sequence>MLFENVQVHGPSGSTITDVRVADGRVVRAGSDGEVVDGTGLGMIAVVADPDRGHVVGRIEAGMPADLLLVPQRIMPRPGTPWWRVVIGRRDVRGLLTRGRFVVRDGDPVARPANPAGARTGTWIDRADWLHQELLAEGRYDETRGGRRHAYTGRYWLDGDRIDYLDDSGFYAFGSFIGDELYHAEFVMRHG</sequence>
<dbReference type="SUPFAM" id="SSF51338">
    <property type="entry name" value="Composite domain of metallo-dependent hydrolases"/>
    <property type="match status" value="1"/>
</dbReference>
<comment type="caution">
    <text evidence="1">The sequence shown here is derived from an EMBL/GenBank/DDBJ whole genome shotgun (WGS) entry which is preliminary data.</text>
</comment>
<dbReference type="InterPro" id="IPR011059">
    <property type="entry name" value="Metal-dep_hydrolase_composite"/>
</dbReference>
<dbReference type="RefSeq" id="WP_239170425.1">
    <property type="nucleotide sequence ID" value="NZ_BONA01000072.1"/>
</dbReference>
<dbReference type="Proteomes" id="UP000245697">
    <property type="component" value="Unassembled WGS sequence"/>
</dbReference>
<name>A0A316FPQ3_9ACTN</name>
<gene>
    <name evidence="1" type="ORF">BC793_11987</name>
</gene>
<dbReference type="Gene3D" id="2.40.128.290">
    <property type="entry name" value="Uncharacterised protein Atu4866, PF11512"/>
    <property type="match status" value="1"/>
</dbReference>
<protein>
    <submittedName>
        <fullName evidence="1">Putative ligand-binding protein with streptavidin-like fold</fullName>
    </submittedName>
</protein>
<organism evidence="1 2">
    <name type="scientific">Actinoplanes xinjiangensis</name>
    <dbReference type="NCBI Taxonomy" id="512350"/>
    <lineage>
        <taxon>Bacteria</taxon>
        <taxon>Bacillati</taxon>
        <taxon>Actinomycetota</taxon>
        <taxon>Actinomycetes</taxon>
        <taxon>Micromonosporales</taxon>
        <taxon>Micromonosporaceae</taxon>
        <taxon>Actinoplanes</taxon>
    </lineage>
</organism>
<proteinExistence type="predicted"/>
<dbReference type="InterPro" id="IPR020955">
    <property type="entry name" value="Uncharacterised_Atu4866"/>
</dbReference>
<accession>A0A316FPQ3</accession>
<dbReference type="Pfam" id="PF11512">
    <property type="entry name" value="Atu4866"/>
    <property type="match status" value="1"/>
</dbReference>
<evidence type="ECO:0000313" key="1">
    <source>
        <dbReference type="EMBL" id="PWK40479.1"/>
    </source>
</evidence>
<reference evidence="1 2" key="1">
    <citation type="submission" date="2018-05" db="EMBL/GenBank/DDBJ databases">
        <title>Genomic Encyclopedia of Archaeal and Bacterial Type Strains, Phase II (KMG-II): from individual species to whole genera.</title>
        <authorList>
            <person name="Goeker M."/>
        </authorList>
    </citation>
    <scope>NUCLEOTIDE SEQUENCE [LARGE SCALE GENOMIC DNA]</scope>
    <source>
        <strain evidence="1 2">DSM 45184</strain>
    </source>
</reference>
<dbReference type="InterPro" id="IPR038646">
    <property type="entry name" value="Atu4866-like_sf"/>
</dbReference>
<evidence type="ECO:0000313" key="2">
    <source>
        <dbReference type="Proteomes" id="UP000245697"/>
    </source>
</evidence>
<dbReference type="EMBL" id="QGGR01000019">
    <property type="protein sequence ID" value="PWK40479.1"/>
    <property type="molecule type" value="Genomic_DNA"/>
</dbReference>
<dbReference type="AlphaFoldDB" id="A0A316FPQ3"/>
<dbReference type="GO" id="GO:0016810">
    <property type="term" value="F:hydrolase activity, acting on carbon-nitrogen (but not peptide) bonds"/>
    <property type="evidence" value="ECO:0007669"/>
    <property type="project" value="InterPro"/>
</dbReference>
<keyword evidence="2" id="KW-1185">Reference proteome</keyword>